<protein>
    <submittedName>
        <fullName evidence="2">Uncharacterized protein</fullName>
    </submittedName>
</protein>
<proteinExistence type="predicted"/>
<organism evidence="2 3">
    <name type="scientific">Sporothrix schenckii 1099-18</name>
    <dbReference type="NCBI Taxonomy" id="1397361"/>
    <lineage>
        <taxon>Eukaryota</taxon>
        <taxon>Fungi</taxon>
        <taxon>Dikarya</taxon>
        <taxon>Ascomycota</taxon>
        <taxon>Pezizomycotina</taxon>
        <taxon>Sordariomycetes</taxon>
        <taxon>Sordariomycetidae</taxon>
        <taxon>Ophiostomatales</taxon>
        <taxon>Ophiostomataceae</taxon>
        <taxon>Sporothrix</taxon>
    </lineage>
</organism>
<dbReference type="KEGG" id="ssck:SPSK_08184"/>
<gene>
    <name evidence="2" type="ORF">SPSK_08184</name>
</gene>
<reference evidence="2 3" key="1">
    <citation type="journal article" date="2014" name="BMC Genomics">
        <title>Comparative genomics of the major fungal agents of human and animal Sporotrichosis: Sporothrix schenckii and Sporothrix brasiliensis.</title>
        <authorList>
            <person name="Teixeira M.M."/>
            <person name="de Almeida L.G."/>
            <person name="Kubitschek-Barreira P."/>
            <person name="Alves F.L."/>
            <person name="Kioshima E.S."/>
            <person name="Abadio A.K."/>
            <person name="Fernandes L."/>
            <person name="Derengowski L.S."/>
            <person name="Ferreira K.S."/>
            <person name="Souza R.C."/>
            <person name="Ruiz J.C."/>
            <person name="de Andrade N.C."/>
            <person name="Paes H.C."/>
            <person name="Nicola A.M."/>
            <person name="Albuquerque P."/>
            <person name="Gerber A.L."/>
            <person name="Martins V.P."/>
            <person name="Peconick L.D."/>
            <person name="Neto A.V."/>
            <person name="Chaucanez C.B."/>
            <person name="Silva P.A."/>
            <person name="Cunha O.L."/>
            <person name="de Oliveira F.F."/>
            <person name="dos Santos T.C."/>
            <person name="Barros A.L."/>
            <person name="Soares M.A."/>
            <person name="de Oliveira L.M."/>
            <person name="Marini M.M."/>
            <person name="Villalobos-Duno H."/>
            <person name="Cunha M.M."/>
            <person name="de Hoog S."/>
            <person name="da Silveira J.F."/>
            <person name="Henrissat B."/>
            <person name="Nino-Vega G.A."/>
            <person name="Cisalpino P.S."/>
            <person name="Mora-Montes H.M."/>
            <person name="Almeida S.R."/>
            <person name="Stajich J.E."/>
            <person name="Lopes-Bezerra L.M."/>
            <person name="Vasconcelos A.T."/>
            <person name="Felipe M.S."/>
        </authorList>
    </citation>
    <scope>NUCLEOTIDE SEQUENCE [LARGE SCALE GENOMIC DNA]</scope>
    <source>
        <strain evidence="2 3">1099-18</strain>
    </source>
</reference>
<comment type="caution">
    <text evidence="2">The sequence shown here is derived from an EMBL/GenBank/DDBJ whole genome shotgun (WGS) entry which is preliminary data.</text>
</comment>
<feature type="region of interest" description="Disordered" evidence="1">
    <location>
        <begin position="1"/>
        <end position="21"/>
    </location>
</feature>
<dbReference type="VEuPathDB" id="FungiDB:SPSK_08184"/>
<evidence type="ECO:0000313" key="3">
    <source>
        <dbReference type="Proteomes" id="UP000033710"/>
    </source>
</evidence>
<evidence type="ECO:0000256" key="1">
    <source>
        <dbReference type="SAM" id="MobiDB-lite"/>
    </source>
</evidence>
<accession>A0A0F2MEL2</accession>
<dbReference type="EMBL" id="AXCR01000004">
    <property type="protein sequence ID" value="KJR88067.1"/>
    <property type="molecule type" value="Genomic_DNA"/>
</dbReference>
<sequence length="95" mass="10516">MAASWLPPAQPQFGQATPNGKQYLTPDQIGPVLLSGCLPFVVGLCRQPNLHRVDQSPDQKQYQAIRGQSGQGGLAIPQWERCCHCYAMGPYFSWK</sequence>
<dbReference type="RefSeq" id="XP_016590743.1">
    <property type="nucleotide sequence ID" value="XM_016734822.1"/>
</dbReference>
<feature type="compositionally biased region" description="Polar residues" evidence="1">
    <location>
        <begin position="12"/>
        <end position="21"/>
    </location>
</feature>
<dbReference type="Proteomes" id="UP000033710">
    <property type="component" value="Unassembled WGS sequence"/>
</dbReference>
<evidence type="ECO:0000313" key="2">
    <source>
        <dbReference type="EMBL" id="KJR88067.1"/>
    </source>
</evidence>
<reference evidence="2 3" key="2">
    <citation type="journal article" date="2015" name="Eukaryot. Cell">
        <title>Asexual propagation of a virulent clone complex in a human and feline outbreak of sporotrichosis.</title>
        <authorList>
            <person name="Teixeira Mde M."/>
            <person name="Rodrigues A.M."/>
            <person name="Tsui C.K."/>
            <person name="de Almeida L.G."/>
            <person name="Van Diepeningen A.D."/>
            <person name="van den Ende B.G."/>
            <person name="Fernandes G.F."/>
            <person name="Kano R."/>
            <person name="Hamelin R.C."/>
            <person name="Lopes-Bezerra L.M."/>
            <person name="Vasconcelos A.T."/>
            <person name="de Hoog S."/>
            <person name="de Camargo Z.P."/>
            <person name="Felipe M.S."/>
        </authorList>
    </citation>
    <scope>NUCLEOTIDE SEQUENCE [LARGE SCALE GENOMIC DNA]</scope>
    <source>
        <strain evidence="2 3">1099-18</strain>
    </source>
</reference>
<dbReference type="GeneID" id="27670099"/>
<name>A0A0F2MEL2_SPOSC</name>
<dbReference type="AlphaFoldDB" id="A0A0F2MEL2"/>